<evidence type="ECO:0000313" key="1">
    <source>
        <dbReference type="EMBL" id="CAG8524194.1"/>
    </source>
</evidence>
<dbReference type="EMBL" id="CAJVPV010002355">
    <property type="protein sequence ID" value="CAG8524194.1"/>
    <property type="molecule type" value="Genomic_DNA"/>
</dbReference>
<dbReference type="Proteomes" id="UP000789342">
    <property type="component" value="Unassembled WGS sequence"/>
</dbReference>
<name>A0A9N9ACV6_9GLOM</name>
<proteinExistence type="predicted"/>
<keyword evidence="2" id="KW-1185">Reference proteome</keyword>
<sequence>MDLSSKTGTILSNLGGLMIINKDVQNVTIVIISAMNLLFDAKDILNQKIV</sequence>
<evidence type="ECO:0000313" key="2">
    <source>
        <dbReference type="Proteomes" id="UP000789342"/>
    </source>
</evidence>
<gene>
    <name evidence="1" type="ORF">AMORRO_LOCUS4355</name>
</gene>
<accession>A0A9N9ACV6</accession>
<dbReference type="AlphaFoldDB" id="A0A9N9ACV6"/>
<comment type="caution">
    <text evidence="1">The sequence shown here is derived from an EMBL/GenBank/DDBJ whole genome shotgun (WGS) entry which is preliminary data.</text>
</comment>
<organism evidence="1 2">
    <name type="scientific">Acaulospora morrowiae</name>
    <dbReference type="NCBI Taxonomy" id="94023"/>
    <lineage>
        <taxon>Eukaryota</taxon>
        <taxon>Fungi</taxon>
        <taxon>Fungi incertae sedis</taxon>
        <taxon>Mucoromycota</taxon>
        <taxon>Glomeromycotina</taxon>
        <taxon>Glomeromycetes</taxon>
        <taxon>Diversisporales</taxon>
        <taxon>Acaulosporaceae</taxon>
        <taxon>Acaulospora</taxon>
    </lineage>
</organism>
<reference evidence="1" key="1">
    <citation type="submission" date="2021-06" db="EMBL/GenBank/DDBJ databases">
        <authorList>
            <person name="Kallberg Y."/>
            <person name="Tangrot J."/>
            <person name="Rosling A."/>
        </authorList>
    </citation>
    <scope>NUCLEOTIDE SEQUENCE</scope>
    <source>
        <strain evidence="1">CL551</strain>
    </source>
</reference>
<protein>
    <submittedName>
        <fullName evidence="1">5425_t:CDS:1</fullName>
    </submittedName>
</protein>